<feature type="domain" description="Rad21/Rec8-like protein C-terminal eukaryotic" evidence="4">
    <location>
        <begin position="559"/>
        <end position="600"/>
    </location>
</feature>
<dbReference type="GO" id="GO:0007062">
    <property type="term" value="P:sister chromatid cohesion"/>
    <property type="evidence" value="ECO:0007669"/>
    <property type="project" value="InterPro"/>
</dbReference>
<feature type="compositionally biased region" description="Polar residues" evidence="3">
    <location>
        <begin position="197"/>
        <end position="206"/>
    </location>
</feature>
<feature type="domain" description="Rad21/Rec8-like protein N-terminal" evidence="5">
    <location>
        <begin position="1"/>
        <end position="91"/>
    </location>
</feature>
<evidence type="ECO:0000259" key="4">
    <source>
        <dbReference type="Pfam" id="PF04824"/>
    </source>
</evidence>
<evidence type="ECO:0000259" key="5">
    <source>
        <dbReference type="Pfam" id="PF04825"/>
    </source>
</evidence>
<feature type="region of interest" description="Disordered" evidence="3">
    <location>
        <begin position="86"/>
        <end position="130"/>
    </location>
</feature>
<dbReference type="Pfam" id="PF04824">
    <property type="entry name" value="Rad21_Rec8"/>
    <property type="match status" value="1"/>
</dbReference>
<dbReference type="InterPro" id="IPR023093">
    <property type="entry name" value="ScpA-like_C"/>
</dbReference>
<dbReference type="PANTHER" id="PTHR12585:SF69">
    <property type="entry name" value="FI11703P"/>
    <property type="match status" value="1"/>
</dbReference>
<sequence length="602" mass="64508">MFFGIQIIGKKQPLSNAWLLGCGRKVTKRKIMKENVLKTCDMIISPAVPLALRLSAVLMSGVVAIHHQKQQYILEDAHVAVRTFRQRSRRANGERGASSAATTLRSRTTRTARTEDTVTLRSGGAAGAGQAELNEVSKHVEEIFLQEFLSTQPEPSGSLADGGSGSGRRGGSLEYFSSGSALRARESSGAPGLSLSHGPSRSTLEGSRSHQLEYHVGGETFLEEGDLLAGEGTLAAETSVGHQDDLMRDFFFTDEAEAQSLPLPAAEAHQGAGSNTPPIPAVDETSDLGASSEAAGRGEGPMQGTVAAAPKRRAGRKRRRDPSTPHVDRDSITLPRQTIRAWLRDASDIILDRPLLQRSGRGDGRGGSKRLRAAGGNASSLLRETCEDLRAIFEEGAGLGGGGGVEENEDSGEAIEAEVLRQEDPSLSPRRVSDVAVFQTSSEEDFVLGEEEGQQDFLMETLPEILLPPTDEFNLPETDEAAALPRGDRQYENIGFGPLRLPTQPSQSQTQGSPHDYGEEARGRVLQFFRDSCQPEEDVDGGEMGGGGGSTTINFKDLMVSNQVRRPDVARVFFHTLVLHSRGQVEIAQARPGGDVLVSVAA</sequence>
<feature type="compositionally biased region" description="Low complexity" evidence="3">
    <location>
        <begin position="502"/>
        <end position="511"/>
    </location>
</feature>
<dbReference type="Proteomes" id="UP001472866">
    <property type="component" value="Chromosome 08"/>
</dbReference>
<feature type="compositionally biased region" description="Gly residues" evidence="3">
    <location>
        <begin position="160"/>
        <end position="170"/>
    </location>
</feature>
<evidence type="ECO:0000256" key="1">
    <source>
        <dbReference type="ARBA" id="ARBA00004123"/>
    </source>
</evidence>
<name>A0AAX4PDH2_9CHLO</name>
<dbReference type="GO" id="GO:0005634">
    <property type="term" value="C:nucleus"/>
    <property type="evidence" value="ECO:0007669"/>
    <property type="project" value="UniProtKB-SubCell"/>
</dbReference>
<proteinExistence type="predicted"/>
<accession>A0AAX4PDH2</accession>
<dbReference type="GO" id="GO:0003682">
    <property type="term" value="F:chromatin binding"/>
    <property type="evidence" value="ECO:0007669"/>
    <property type="project" value="TreeGrafter"/>
</dbReference>
<evidence type="ECO:0000256" key="3">
    <source>
        <dbReference type="SAM" id="MobiDB-lite"/>
    </source>
</evidence>
<dbReference type="InterPro" id="IPR039781">
    <property type="entry name" value="Rad21/Rec8-like"/>
</dbReference>
<dbReference type="InterPro" id="IPR006909">
    <property type="entry name" value="Rad21/Rec8_C_eu"/>
</dbReference>
<feature type="region of interest" description="Disordered" evidence="3">
    <location>
        <begin position="151"/>
        <end position="209"/>
    </location>
</feature>
<dbReference type="GO" id="GO:1990414">
    <property type="term" value="P:replication-born double-strand break repair via sister chromatid exchange"/>
    <property type="evidence" value="ECO:0007669"/>
    <property type="project" value="TreeGrafter"/>
</dbReference>
<dbReference type="AlphaFoldDB" id="A0AAX4PDH2"/>
<feature type="region of interest" description="Disordered" evidence="3">
    <location>
        <begin position="357"/>
        <end position="377"/>
    </location>
</feature>
<feature type="compositionally biased region" description="Low complexity" evidence="3">
    <location>
        <begin position="97"/>
        <end position="111"/>
    </location>
</feature>
<feature type="region of interest" description="Disordered" evidence="3">
    <location>
        <begin position="481"/>
        <end position="518"/>
    </location>
</feature>
<keyword evidence="2" id="KW-0539">Nucleus</keyword>
<keyword evidence="7" id="KW-1185">Reference proteome</keyword>
<comment type="subcellular location">
    <subcellularLocation>
        <location evidence="1">Nucleus</location>
    </subcellularLocation>
</comment>
<feature type="region of interest" description="Disordered" evidence="3">
    <location>
        <begin position="267"/>
        <end position="332"/>
    </location>
</feature>
<gene>
    <name evidence="6" type="ORF">HKI87_08g55800</name>
</gene>
<evidence type="ECO:0000313" key="6">
    <source>
        <dbReference type="EMBL" id="WZN64026.1"/>
    </source>
</evidence>
<dbReference type="EMBL" id="CP151508">
    <property type="protein sequence ID" value="WZN64026.1"/>
    <property type="molecule type" value="Genomic_DNA"/>
</dbReference>
<feature type="compositionally biased region" description="Basic and acidic residues" evidence="3">
    <location>
        <begin position="321"/>
        <end position="331"/>
    </location>
</feature>
<dbReference type="GO" id="GO:0008278">
    <property type="term" value="C:cohesin complex"/>
    <property type="evidence" value="ECO:0007669"/>
    <property type="project" value="InterPro"/>
</dbReference>
<reference evidence="6 7" key="1">
    <citation type="submission" date="2024-03" db="EMBL/GenBank/DDBJ databases">
        <title>Complete genome sequence of the green alga Chloropicon roscoffensis RCC1871.</title>
        <authorList>
            <person name="Lemieux C."/>
            <person name="Pombert J.-F."/>
            <person name="Otis C."/>
            <person name="Turmel M."/>
        </authorList>
    </citation>
    <scope>NUCLEOTIDE SEQUENCE [LARGE SCALE GENOMIC DNA]</scope>
    <source>
        <strain evidence="6 7">RCC1871</strain>
    </source>
</reference>
<protein>
    <submittedName>
        <fullName evidence="6">Rad21_Rec8_N domain-containing protein</fullName>
    </submittedName>
</protein>
<dbReference type="PANTHER" id="PTHR12585">
    <property type="entry name" value="SCC1 / RAD21 FAMILY MEMBER"/>
    <property type="match status" value="1"/>
</dbReference>
<dbReference type="Gene3D" id="1.10.10.580">
    <property type="entry name" value="Structural maintenance of chromosome 1. Chain E"/>
    <property type="match status" value="1"/>
</dbReference>
<evidence type="ECO:0000313" key="7">
    <source>
        <dbReference type="Proteomes" id="UP001472866"/>
    </source>
</evidence>
<evidence type="ECO:0000256" key="2">
    <source>
        <dbReference type="ARBA" id="ARBA00023242"/>
    </source>
</evidence>
<feature type="compositionally biased region" description="Basic residues" evidence="3">
    <location>
        <begin position="310"/>
        <end position="320"/>
    </location>
</feature>
<dbReference type="InterPro" id="IPR006910">
    <property type="entry name" value="Rad21_Rec8_N"/>
</dbReference>
<organism evidence="6 7">
    <name type="scientific">Chloropicon roscoffensis</name>
    <dbReference type="NCBI Taxonomy" id="1461544"/>
    <lineage>
        <taxon>Eukaryota</taxon>
        <taxon>Viridiplantae</taxon>
        <taxon>Chlorophyta</taxon>
        <taxon>Chloropicophyceae</taxon>
        <taxon>Chloropicales</taxon>
        <taxon>Chloropicaceae</taxon>
        <taxon>Chloropicon</taxon>
    </lineage>
</organism>
<dbReference type="Pfam" id="PF04825">
    <property type="entry name" value="Rad21_Rec8_N"/>
    <property type="match status" value="1"/>
</dbReference>